<sequence length="26" mass="2882">MSNNALTPIETEAKNILNALKNKRVV</sequence>
<gene>
    <name evidence="1" type="ORF">LCGC14_2368720</name>
</gene>
<proteinExistence type="predicted"/>
<dbReference type="AlphaFoldDB" id="A0A0F9C4A8"/>
<evidence type="ECO:0000313" key="1">
    <source>
        <dbReference type="EMBL" id="KKL29074.1"/>
    </source>
</evidence>
<dbReference type="EMBL" id="LAZR01034871">
    <property type="protein sequence ID" value="KKL29074.1"/>
    <property type="molecule type" value="Genomic_DNA"/>
</dbReference>
<name>A0A0F9C4A8_9ZZZZ</name>
<accession>A0A0F9C4A8</accession>
<organism evidence="1">
    <name type="scientific">marine sediment metagenome</name>
    <dbReference type="NCBI Taxonomy" id="412755"/>
    <lineage>
        <taxon>unclassified sequences</taxon>
        <taxon>metagenomes</taxon>
        <taxon>ecological metagenomes</taxon>
    </lineage>
</organism>
<comment type="caution">
    <text evidence="1">The sequence shown here is derived from an EMBL/GenBank/DDBJ whole genome shotgun (WGS) entry which is preliminary data.</text>
</comment>
<reference evidence="1" key="1">
    <citation type="journal article" date="2015" name="Nature">
        <title>Complex archaea that bridge the gap between prokaryotes and eukaryotes.</title>
        <authorList>
            <person name="Spang A."/>
            <person name="Saw J.H."/>
            <person name="Jorgensen S.L."/>
            <person name="Zaremba-Niedzwiedzka K."/>
            <person name="Martijn J."/>
            <person name="Lind A.E."/>
            <person name="van Eijk R."/>
            <person name="Schleper C."/>
            <person name="Guy L."/>
            <person name="Ettema T.J."/>
        </authorList>
    </citation>
    <scope>NUCLEOTIDE SEQUENCE</scope>
</reference>
<protein>
    <submittedName>
        <fullName evidence="1">Uncharacterized protein</fullName>
    </submittedName>
</protein>
<feature type="non-terminal residue" evidence="1">
    <location>
        <position position="26"/>
    </location>
</feature>